<evidence type="ECO:0000256" key="1">
    <source>
        <dbReference type="SAM" id="MobiDB-lite"/>
    </source>
</evidence>
<accession>A0A166AT41</accession>
<gene>
    <name evidence="2" type="ORF">SISSUDRAFT_138930</name>
</gene>
<dbReference type="AlphaFoldDB" id="A0A166AT41"/>
<feature type="region of interest" description="Disordered" evidence="1">
    <location>
        <begin position="1"/>
        <end position="46"/>
    </location>
</feature>
<dbReference type="EMBL" id="KV428132">
    <property type="protein sequence ID" value="KZT35647.1"/>
    <property type="molecule type" value="Genomic_DNA"/>
</dbReference>
<organism evidence="2 3">
    <name type="scientific">Sistotremastrum suecicum HHB10207 ss-3</name>
    <dbReference type="NCBI Taxonomy" id="1314776"/>
    <lineage>
        <taxon>Eukaryota</taxon>
        <taxon>Fungi</taxon>
        <taxon>Dikarya</taxon>
        <taxon>Basidiomycota</taxon>
        <taxon>Agaricomycotina</taxon>
        <taxon>Agaricomycetes</taxon>
        <taxon>Sistotremastrales</taxon>
        <taxon>Sistotremastraceae</taxon>
        <taxon>Sistotremastrum</taxon>
    </lineage>
</organism>
<feature type="compositionally biased region" description="Polar residues" evidence="1">
    <location>
        <begin position="35"/>
        <end position="45"/>
    </location>
</feature>
<reference evidence="2 3" key="1">
    <citation type="journal article" date="2016" name="Mol. Biol. Evol.">
        <title>Comparative Genomics of Early-Diverging Mushroom-Forming Fungi Provides Insights into the Origins of Lignocellulose Decay Capabilities.</title>
        <authorList>
            <person name="Nagy L.G."/>
            <person name="Riley R."/>
            <person name="Tritt A."/>
            <person name="Adam C."/>
            <person name="Daum C."/>
            <person name="Floudas D."/>
            <person name="Sun H."/>
            <person name="Yadav J.S."/>
            <person name="Pangilinan J."/>
            <person name="Larsson K.H."/>
            <person name="Matsuura K."/>
            <person name="Barry K."/>
            <person name="Labutti K."/>
            <person name="Kuo R."/>
            <person name="Ohm R.A."/>
            <person name="Bhattacharya S.S."/>
            <person name="Shirouzu T."/>
            <person name="Yoshinaga Y."/>
            <person name="Martin F.M."/>
            <person name="Grigoriev I.V."/>
            <person name="Hibbett D.S."/>
        </authorList>
    </citation>
    <scope>NUCLEOTIDE SEQUENCE [LARGE SCALE GENOMIC DNA]</scope>
    <source>
        <strain evidence="2 3">HHB10207 ss-3</strain>
    </source>
</reference>
<evidence type="ECO:0000313" key="2">
    <source>
        <dbReference type="EMBL" id="KZT35647.1"/>
    </source>
</evidence>
<name>A0A166AT41_9AGAM</name>
<keyword evidence="3" id="KW-1185">Reference proteome</keyword>
<sequence>MIQRPSNLVPVDVRTRRRPTDSNAAASVSRAPVIETTNKSNSIPGQKSVPVLDKVLTNISELPSQPNAISPVLSTHSHDTSVISPESPVVRRPKSVKPLVHTSFHNVLPPNNPPDAQSQAVIPITVPPISNAYPIVHHVLEDQVQAAEVVEEAETWTAIIFERLRLKLINRQRHNLRCRTRKIKDSR</sequence>
<dbReference type="Proteomes" id="UP000076798">
    <property type="component" value="Unassembled WGS sequence"/>
</dbReference>
<proteinExistence type="predicted"/>
<protein>
    <submittedName>
        <fullName evidence="2">Uncharacterized protein</fullName>
    </submittedName>
</protein>
<evidence type="ECO:0000313" key="3">
    <source>
        <dbReference type="Proteomes" id="UP000076798"/>
    </source>
</evidence>